<reference evidence="1 2" key="1">
    <citation type="submission" date="2013-09" db="EMBL/GenBank/DDBJ databases">
        <title>Comparative genomics of Sd1617 to representative strains in evaluating its pathogenesis.</title>
        <authorList>
            <person name="Aksomboon Vongsawan A."/>
            <person name="Kapatral V."/>
            <person name="Vaisvil B."/>
            <person name="Serichantalergs O."/>
            <person name="Hale T.L."/>
            <person name="Mason C.J."/>
        </authorList>
    </citation>
    <scope>NUCLEOTIDE SEQUENCE [LARGE SCALE GENOMIC DNA]</scope>
    <source>
        <strain evidence="1 2">1617</strain>
    </source>
</reference>
<dbReference type="SUPFAM" id="SSF47240">
    <property type="entry name" value="Ferritin-like"/>
    <property type="match status" value="1"/>
</dbReference>
<dbReference type="PATRIC" id="fig|754093.4.peg.1410"/>
<dbReference type="AlphaFoldDB" id="A0A0A6ZQI5"/>
<dbReference type="KEGG" id="sdz:Asd1617_01440"/>
<name>A0A0A6ZQI5_SHIDY</name>
<accession>A0A0A6ZQI5</accession>
<gene>
    <name evidence="1" type="ORF">Asd1617_01440</name>
</gene>
<sequence>MEEYEQRSSTLAQLADEAKELNDDSTVNFLRDLEKEQQHDGLLLQTILDEVRSAKLAGMCPVQTDQHVLNVVSHQLH</sequence>
<dbReference type="InterPro" id="IPR009078">
    <property type="entry name" value="Ferritin-like_SF"/>
</dbReference>
<proteinExistence type="predicted"/>
<dbReference type="EMBL" id="CP006736">
    <property type="protein sequence ID" value="AHA64267.1"/>
    <property type="molecule type" value="Genomic_DNA"/>
</dbReference>
<dbReference type="HOGENOM" id="CLU_065681_6_0_6"/>
<organism evidence="1 2">
    <name type="scientific">Shigella dysenteriae 1617</name>
    <dbReference type="NCBI Taxonomy" id="754093"/>
    <lineage>
        <taxon>Bacteria</taxon>
        <taxon>Pseudomonadati</taxon>
        <taxon>Pseudomonadota</taxon>
        <taxon>Gammaproteobacteria</taxon>
        <taxon>Enterobacterales</taxon>
        <taxon>Enterobacteriaceae</taxon>
        <taxon>Shigella</taxon>
    </lineage>
</organism>
<protein>
    <submittedName>
        <fullName evidence="1">Ferritin</fullName>
    </submittedName>
</protein>
<evidence type="ECO:0000313" key="2">
    <source>
        <dbReference type="Proteomes" id="UP000031647"/>
    </source>
</evidence>
<dbReference type="Proteomes" id="UP000031647">
    <property type="component" value="Chromosome"/>
</dbReference>
<evidence type="ECO:0000313" key="1">
    <source>
        <dbReference type="EMBL" id="AHA64267.1"/>
    </source>
</evidence>